<dbReference type="GeneID" id="110243322"/>
<name>A0A913XIZ4_EXADI</name>
<feature type="region of interest" description="Disordered" evidence="1">
    <location>
        <begin position="209"/>
        <end position="231"/>
    </location>
</feature>
<dbReference type="AlphaFoldDB" id="A0A913XIZ4"/>
<evidence type="ECO:0000313" key="3">
    <source>
        <dbReference type="Proteomes" id="UP000887567"/>
    </source>
</evidence>
<evidence type="ECO:0000256" key="1">
    <source>
        <dbReference type="SAM" id="MobiDB-lite"/>
    </source>
</evidence>
<feature type="region of interest" description="Disordered" evidence="1">
    <location>
        <begin position="1"/>
        <end position="31"/>
    </location>
</feature>
<protein>
    <submittedName>
        <fullName evidence="2">Uncharacterized protein</fullName>
    </submittedName>
</protein>
<evidence type="ECO:0000313" key="2">
    <source>
        <dbReference type="EnsemblMetazoa" id="XP_020905070.1"/>
    </source>
</evidence>
<sequence length="269" mass="30765">MTQAPGNTGMPNQVATPSHPGLCEDQKDTDESMECTISIEPVQLQESLHRSVQASTQMLYDVYNYTTVMLEELEKHEGRPGIEVPPNSEIFPHLVPLNHKKPKPEVIAGIEAELQCLSIQMRYLPKDVINDSTRKQMVEQTLKWLGFRQEMKVPRSKVEWYCKNILEIVLFGAAREMPPRKHPSPTEINSEQVNEAMFQMARGRYFGEQQDKPFHEDPNKNAELKPKRGEKMKVSLREGANRLPLDEHKDNDLLDALVPYVFDVGVDTT</sequence>
<proteinExistence type="predicted"/>
<reference evidence="2" key="1">
    <citation type="submission" date="2022-11" db="UniProtKB">
        <authorList>
            <consortium name="EnsemblMetazoa"/>
        </authorList>
    </citation>
    <scope>IDENTIFICATION</scope>
</reference>
<dbReference type="Proteomes" id="UP000887567">
    <property type="component" value="Unplaced"/>
</dbReference>
<dbReference type="RefSeq" id="XP_020905070.1">
    <property type="nucleotide sequence ID" value="XM_021049411.1"/>
</dbReference>
<dbReference type="EnsemblMetazoa" id="XM_021049411.1">
    <property type="protein sequence ID" value="XP_020905070.1"/>
    <property type="gene ID" value="LOC110243322"/>
</dbReference>
<feature type="compositionally biased region" description="Polar residues" evidence="1">
    <location>
        <begin position="1"/>
        <end position="16"/>
    </location>
</feature>
<dbReference type="KEGG" id="epa:110243322"/>
<keyword evidence="3" id="KW-1185">Reference proteome</keyword>
<organism evidence="2 3">
    <name type="scientific">Exaiptasia diaphana</name>
    <name type="common">Tropical sea anemone</name>
    <name type="synonym">Aiptasia pulchella</name>
    <dbReference type="NCBI Taxonomy" id="2652724"/>
    <lineage>
        <taxon>Eukaryota</taxon>
        <taxon>Metazoa</taxon>
        <taxon>Cnidaria</taxon>
        <taxon>Anthozoa</taxon>
        <taxon>Hexacorallia</taxon>
        <taxon>Actiniaria</taxon>
        <taxon>Aiptasiidae</taxon>
        <taxon>Exaiptasia</taxon>
    </lineage>
</organism>
<accession>A0A913XIZ4</accession>
<dbReference type="OrthoDB" id="5988260at2759"/>
<dbReference type="OMA" id="DESMECT"/>